<dbReference type="EMBL" id="SRLO01000313">
    <property type="protein sequence ID" value="TNN61577.1"/>
    <property type="molecule type" value="Genomic_DNA"/>
</dbReference>
<evidence type="ECO:0000313" key="3">
    <source>
        <dbReference type="Proteomes" id="UP000314294"/>
    </source>
</evidence>
<feature type="compositionally biased region" description="Basic and acidic residues" evidence="1">
    <location>
        <begin position="42"/>
        <end position="57"/>
    </location>
</feature>
<keyword evidence="3" id="KW-1185">Reference proteome</keyword>
<protein>
    <submittedName>
        <fullName evidence="2">Uncharacterized protein</fullName>
    </submittedName>
</protein>
<sequence>MFLQRGGASHAVAVPVKQEHRQVAGSCKNKRFLLSEHGSQTLDRKRQTEMGGREREDDYHSVLLPAIRKVRVPLWTLTVTQPQQEDFQRPVITERSAADVKNET</sequence>
<feature type="region of interest" description="Disordered" evidence="1">
    <location>
        <begin position="85"/>
        <end position="104"/>
    </location>
</feature>
<accession>A0A4Z2H6N6</accession>
<dbReference type="Proteomes" id="UP000314294">
    <property type="component" value="Unassembled WGS sequence"/>
</dbReference>
<name>A0A4Z2H6N6_9TELE</name>
<evidence type="ECO:0000256" key="1">
    <source>
        <dbReference type="SAM" id="MobiDB-lite"/>
    </source>
</evidence>
<reference evidence="2 3" key="1">
    <citation type="submission" date="2019-03" db="EMBL/GenBank/DDBJ databases">
        <title>First draft genome of Liparis tanakae, snailfish: a comprehensive survey of snailfish specific genes.</title>
        <authorList>
            <person name="Kim W."/>
            <person name="Song I."/>
            <person name="Jeong J.-H."/>
            <person name="Kim D."/>
            <person name="Kim S."/>
            <person name="Ryu S."/>
            <person name="Song J.Y."/>
            <person name="Lee S.K."/>
        </authorList>
    </citation>
    <scope>NUCLEOTIDE SEQUENCE [LARGE SCALE GENOMIC DNA]</scope>
    <source>
        <tissue evidence="2">Muscle</tissue>
    </source>
</reference>
<gene>
    <name evidence="2" type="ORF">EYF80_028189</name>
</gene>
<organism evidence="2 3">
    <name type="scientific">Liparis tanakae</name>
    <name type="common">Tanaka's snailfish</name>
    <dbReference type="NCBI Taxonomy" id="230148"/>
    <lineage>
        <taxon>Eukaryota</taxon>
        <taxon>Metazoa</taxon>
        <taxon>Chordata</taxon>
        <taxon>Craniata</taxon>
        <taxon>Vertebrata</taxon>
        <taxon>Euteleostomi</taxon>
        <taxon>Actinopterygii</taxon>
        <taxon>Neopterygii</taxon>
        <taxon>Teleostei</taxon>
        <taxon>Neoteleostei</taxon>
        <taxon>Acanthomorphata</taxon>
        <taxon>Eupercaria</taxon>
        <taxon>Perciformes</taxon>
        <taxon>Cottioidei</taxon>
        <taxon>Cottales</taxon>
        <taxon>Liparidae</taxon>
        <taxon>Liparis</taxon>
    </lineage>
</organism>
<dbReference type="AlphaFoldDB" id="A0A4Z2H6N6"/>
<proteinExistence type="predicted"/>
<feature type="region of interest" description="Disordered" evidence="1">
    <location>
        <begin position="35"/>
        <end position="57"/>
    </location>
</feature>
<evidence type="ECO:0000313" key="2">
    <source>
        <dbReference type="EMBL" id="TNN61577.1"/>
    </source>
</evidence>
<comment type="caution">
    <text evidence="2">The sequence shown here is derived from an EMBL/GenBank/DDBJ whole genome shotgun (WGS) entry which is preliminary data.</text>
</comment>